<name>A0A977K8X1_9CREN</name>
<evidence type="ECO:0000313" key="11">
    <source>
        <dbReference type="EMBL" id="UXD21143.1"/>
    </source>
</evidence>
<keyword evidence="4" id="KW-1003">Cell membrane</keyword>
<evidence type="ECO:0000256" key="1">
    <source>
        <dbReference type="ARBA" id="ARBA00004651"/>
    </source>
</evidence>
<organism evidence="11 12">
    <name type="scientific">Ignicoccus pacificus DSM 13166</name>
    <dbReference type="NCBI Taxonomy" id="940294"/>
    <lineage>
        <taxon>Archaea</taxon>
        <taxon>Thermoproteota</taxon>
        <taxon>Thermoprotei</taxon>
        <taxon>Desulfurococcales</taxon>
        <taxon>Desulfurococcaceae</taxon>
        <taxon>Ignicoccus</taxon>
    </lineage>
</organism>
<comment type="subcellular location">
    <subcellularLocation>
        <location evidence="1 9">Cell membrane</location>
        <topology evidence="1 9">Multi-pass membrane protein</topology>
    </subcellularLocation>
</comment>
<dbReference type="PANTHER" id="PTHR30183:SF3">
    <property type="entry name" value="MOLYBDENUM TRANSPORT SYSTEM PERMEASE PROTEIN MODB"/>
    <property type="match status" value="1"/>
</dbReference>
<evidence type="ECO:0000259" key="10">
    <source>
        <dbReference type="PROSITE" id="PS50928"/>
    </source>
</evidence>
<evidence type="ECO:0000256" key="9">
    <source>
        <dbReference type="RuleBase" id="RU363032"/>
    </source>
</evidence>
<evidence type="ECO:0000256" key="8">
    <source>
        <dbReference type="ARBA" id="ARBA00023136"/>
    </source>
</evidence>
<dbReference type="AlphaFoldDB" id="A0A977K8X1"/>
<dbReference type="Proteomes" id="UP001063698">
    <property type="component" value="Chromosome"/>
</dbReference>
<dbReference type="PROSITE" id="PS50928">
    <property type="entry name" value="ABC_TM1"/>
    <property type="match status" value="1"/>
</dbReference>
<dbReference type="PANTHER" id="PTHR30183">
    <property type="entry name" value="MOLYBDENUM TRANSPORT SYSTEM PERMEASE PROTEIN MODB"/>
    <property type="match status" value="1"/>
</dbReference>
<dbReference type="SUPFAM" id="SSF161098">
    <property type="entry name" value="MetI-like"/>
    <property type="match status" value="1"/>
</dbReference>
<proteinExistence type="inferred from homology"/>
<feature type="domain" description="ABC transmembrane type-1" evidence="10">
    <location>
        <begin position="48"/>
        <end position="246"/>
    </location>
</feature>
<keyword evidence="8 9" id="KW-0472">Membrane</keyword>
<keyword evidence="5" id="KW-0500">Molybdenum</keyword>
<keyword evidence="12" id="KW-1185">Reference proteome</keyword>
<protein>
    <submittedName>
        <fullName evidence="11">Tungstate/molybdate transporter permease</fullName>
    </submittedName>
</protein>
<dbReference type="Pfam" id="PF00528">
    <property type="entry name" value="BPD_transp_1"/>
    <property type="match status" value="1"/>
</dbReference>
<feature type="transmembrane region" description="Helical" evidence="9">
    <location>
        <begin position="127"/>
        <end position="146"/>
    </location>
</feature>
<dbReference type="CDD" id="cd06261">
    <property type="entry name" value="TM_PBP2"/>
    <property type="match status" value="1"/>
</dbReference>
<keyword evidence="7 9" id="KW-1133">Transmembrane helix</keyword>
<evidence type="ECO:0000256" key="6">
    <source>
        <dbReference type="ARBA" id="ARBA00022692"/>
    </source>
</evidence>
<feature type="transmembrane region" description="Helical" evidence="9">
    <location>
        <begin position="184"/>
        <end position="207"/>
    </location>
</feature>
<dbReference type="GO" id="GO:0005886">
    <property type="term" value="C:plasma membrane"/>
    <property type="evidence" value="ECO:0007669"/>
    <property type="project" value="UniProtKB-SubCell"/>
</dbReference>
<feature type="transmembrane region" description="Helical" evidence="9">
    <location>
        <begin position="227"/>
        <end position="246"/>
    </location>
</feature>
<reference evidence="11" key="1">
    <citation type="submission" date="2013-11" db="EMBL/GenBank/DDBJ databases">
        <title>Comparative genomics of Ignicoccus.</title>
        <authorList>
            <person name="Podar M."/>
        </authorList>
    </citation>
    <scope>NUCLEOTIDE SEQUENCE</scope>
    <source>
        <strain evidence="11">DSM 13166</strain>
    </source>
</reference>
<sequence>MKALVALGTTLVLFILVPLIVTFISVNPKTFEGIYSNDYLRSQLLGAIVTTFEASAIAILILLITGVPIAYVLSRKDFPLKNFVESVLDLPMVIPHSVAGIMILLAYASGPLGGVLRQISLNIVDSIYGTIAVMVFVGAPFLVNTVRRGFDSIPRSAELVARSLGASKYQTFLKISLPMVKRNILTGTILAWARGISEVGALLIVAYNPMTLSVLVYDWYTTLGLNYALSVTLIMLILSIVVFIALRRLEGGEL</sequence>
<dbReference type="EMBL" id="CP006868">
    <property type="protein sequence ID" value="UXD21143.1"/>
    <property type="molecule type" value="Genomic_DNA"/>
</dbReference>
<dbReference type="Gene3D" id="1.10.3720.10">
    <property type="entry name" value="MetI-like"/>
    <property type="match status" value="1"/>
</dbReference>
<dbReference type="KEGG" id="ipc:IPA_00545"/>
<dbReference type="InterPro" id="IPR000515">
    <property type="entry name" value="MetI-like"/>
</dbReference>
<evidence type="ECO:0000256" key="4">
    <source>
        <dbReference type="ARBA" id="ARBA00022475"/>
    </source>
</evidence>
<evidence type="ECO:0000313" key="12">
    <source>
        <dbReference type="Proteomes" id="UP001063698"/>
    </source>
</evidence>
<feature type="transmembrane region" description="Helical" evidence="9">
    <location>
        <begin position="86"/>
        <end position="107"/>
    </location>
</feature>
<evidence type="ECO:0000256" key="7">
    <source>
        <dbReference type="ARBA" id="ARBA00022989"/>
    </source>
</evidence>
<feature type="transmembrane region" description="Helical" evidence="9">
    <location>
        <begin position="44"/>
        <end position="74"/>
    </location>
</feature>
<evidence type="ECO:0000256" key="3">
    <source>
        <dbReference type="ARBA" id="ARBA00022448"/>
    </source>
</evidence>
<comment type="similarity">
    <text evidence="2 9">Belongs to the binding-protein-dependent transport system permease family.</text>
</comment>
<gene>
    <name evidence="11" type="ORF">IPA_00545</name>
</gene>
<dbReference type="GO" id="GO:0055085">
    <property type="term" value="P:transmembrane transport"/>
    <property type="evidence" value="ECO:0007669"/>
    <property type="project" value="InterPro"/>
</dbReference>
<evidence type="ECO:0000256" key="5">
    <source>
        <dbReference type="ARBA" id="ARBA00022505"/>
    </source>
</evidence>
<keyword evidence="3 9" id="KW-0813">Transport</keyword>
<accession>A0A977K8X1</accession>
<keyword evidence="6 9" id="KW-0812">Transmembrane</keyword>
<evidence type="ECO:0000256" key="2">
    <source>
        <dbReference type="ARBA" id="ARBA00009306"/>
    </source>
</evidence>
<dbReference type="InterPro" id="IPR035906">
    <property type="entry name" value="MetI-like_sf"/>
</dbReference>